<reference evidence="3" key="2">
    <citation type="submission" date="2020-09" db="EMBL/GenBank/DDBJ databases">
        <authorList>
            <person name="Sun Q."/>
            <person name="Zhou Y."/>
        </authorList>
    </citation>
    <scope>NUCLEOTIDE SEQUENCE</scope>
    <source>
        <strain evidence="3">CGMCC 1.15760</strain>
    </source>
</reference>
<keyword evidence="2" id="KW-0812">Transmembrane</keyword>
<keyword evidence="2" id="KW-1133">Transmembrane helix</keyword>
<keyword evidence="4" id="KW-1185">Reference proteome</keyword>
<name>A0A917FY70_9BACI</name>
<dbReference type="AlphaFoldDB" id="A0A917FY70"/>
<dbReference type="RefSeq" id="WP_188613467.1">
    <property type="nucleotide sequence ID" value="NZ_BMJT01000002.1"/>
</dbReference>
<evidence type="ECO:0000313" key="3">
    <source>
        <dbReference type="EMBL" id="GGG13891.1"/>
    </source>
</evidence>
<protein>
    <submittedName>
        <fullName evidence="3">Uncharacterized protein</fullName>
    </submittedName>
</protein>
<organism evidence="3 4">
    <name type="scientific">Lysinibacillus alkalisoli</name>
    <dbReference type="NCBI Taxonomy" id="1911548"/>
    <lineage>
        <taxon>Bacteria</taxon>
        <taxon>Bacillati</taxon>
        <taxon>Bacillota</taxon>
        <taxon>Bacilli</taxon>
        <taxon>Bacillales</taxon>
        <taxon>Bacillaceae</taxon>
        <taxon>Lysinibacillus</taxon>
    </lineage>
</organism>
<evidence type="ECO:0000256" key="2">
    <source>
        <dbReference type="SAM" id="Phobius"/>
    </source>
</evidence>
<comment type="caution">
    <text evidence="3">The sequence shown here is derived from an EMBL/GenBank/DDBJ whole genome shotgun (WGS) entry which is preliminary data.</text>
</comment>
<feature type="region of interest" description="Disordered" evidence="1">
    <location>
        <begin position="30"/>
        <end position="53"/>
    </location>
</feature>
<reference evidence="3" key="1">
    <citation type="journal article" date="2014" name="Int. J. Syst. Evol. Microbiol.">
        <title>Complete genome sequence of Corynebacterium casei LMG S-19264T (=DSM 44701T), isolated from a smear-ripened cheese.</title>
        <authorList>
            <consortium name="US DOE Joint Genome Institute (JGI-PGF)"/>
            <person name="Walter F."/>
            <person name="Albersmeier A."/>
            <person name="Kalinowski J."/>
            <person name="Ruckert C."/>
        </authorList>
    </citation>
    <scope>NUCLEOTIDE SEQUENCE</scope>
    <source>
        <strain evidence="3">CGMCC 1.15760</strain>
    </source>
</reference>
<dbReference type="EMBL" id="BMJT01000002">
    <property type="protein sequence ID" value="GGG13891.1"/>
    <property type="molecule type" value="Genomic_DNA"/>
</dbReference>
<sequence length="53" mass="5803">MLGIVGGILVCVIFIIVPILVFMKKATNTQGGHKEIDPYPHTNHSGQKQENQS</sequence>
<keyword evidence="2" id="KW-0472">Membrane</keyword>
<feature type="transmembrane region" description="Helical" evidence="2">
    <location>
        <begin position="6"/>
        <end position="23"/>
    </location>
</feature>
<accession>A0A917FY70</accession>
<proteinExistence type="predicted"/>
<gene>
    <name evidence="3" type="ORF">GCM10007425_05250</name>
</gene>
<evidence type="ECO:0000313" key="4">
    <source>
        <dbReference type="Proteomes" id="UP000616608"/>
    </source>
</evidence>
<evidence type="ECO:0000256" key="1">
    <source>
        <dbReference type="SAM" id="MobiDB-lite"/>
    </source>
</evidence>
<feature type="compositionally biased region" description="Polar residues" evidence="1">
    <location>
        <begin position="42"/>
        <end position="53"/>
    </location>
</feature>
<dbReference type="Proteomes" id="UP000616608">
    <property type="component" value="Unassembled WGS sequence"/>
</dbReference>